<dbReference type="Pfam" id="PF03029">
    <property type="entry name" value="ATP_bind_1"/>
    <property type="match status" value="1"/>
</dbReference>
<protein>
    <recommendedName>
        <fullName evidence="2">GPN-loop GTPase 3</fullName>
    </recommendedName>
</protein>
<evidence type="ECO:0000256" key="2">
    <source>
        <dbReference type="ARBA" id="ARBA00014587"/>
    </source>
</evidence>
<dbReference type="GO" id="GO:0003924">
    <property type="term" value="F:GTPase activity"/>
    <property type="evidence" value="ECO:0007669"/>
    <property type="project" value="TreeGrafter"/>
</dbReference>
<comment type="caution">
    <text evidence="13">The sequence shown here is derived from an EMBL/GenBank/DDBJ whole genome shotgun (WGS) entry which is preliminary data.</text>
</comment>
<dbReference type="PROSITE" id="PS50178">
    <property type="entry name" value="ZF_FYVE"/>
    <property type="match status" value="1"/>
</dbReference>
<dbReference type="Gene3D" id="1.25.40.20">
    <property type="entry name" value="Ankyrin repeat-containing domain"/>
    <property type="match status" value="1"/>
</dbReference>
<feature type="repeat" description="ANK" evidence="9">
    <location>
        <begin position="387"/>
        <end position="418"/>
    </location>
</feature>
<evidence type="ECO:0000256" key="5">
    <source>
        <dbReference type="ARBA" id="ARBA00022771"/>
    </source>
</evidence>
<keyword evidence="14" id="KW-1185">Reference proteome</keyword>
<dbReference type="InterPro" id="IPR011011">
    <property type="entry name" value="Znf_FYVE_PHD"/>
</dbReference>
<dbReference type="InterPro" id="IPR013083">
    <property type="entry name" value="Znf_RING/FYVE/PHD"/>
</dbReference>
<feature type="compositionally biased region" description="Basic and acidic residues" evidence="11">
    <location>
        <begin position="107"/>
        <end position="121"/>
    </location>
</feature>
<evidence type="ECO:0000256" key="4">
    <source>
        <dbReference type="ARBA" id="ARBA00022741"/>
    </source>
</evidence>
<dbReference type="AlphaFoldDB" id="A0A3M6VBF4"/>
<evidence type="ECO:0000256" key="3">
    <source>
        <dbReference type="ARBA" id="ARBA00022723"/>
    </source>
</evidence>
<accession>A0A3M6VBF4</accession>
<keyword evidence="5 10" id="KW-0863">Zinc-finger</keyword>
<dbReference type="SUPFAM" id="SSF48403">
    <property type="entry name" value="Ankyrin repeat"/>
    <property type="match status" value="1"/>
</dbReference>
<dbReference type="InterPro" id="IPR000306">
    <property type="entry name" value="Znf_FYVE"/>
</dbReference>
<keyword evidence="4" id="KW-0547">Nucleotide-binding</keyword>
<evidence type="ECO:0000256" key="10">
    <source>
        <dbReference type="PROSITE-ProRule" id="PRU00091"/>
    </source>
</evidence>
<dbReference type="InterPro" id="IPR036770">
    <property type="entry name" value="Ankyrin_rpt-contain_sf"/>
</dbReference>
<dbReference type="InterPro" id="IPR002110">
    <property type="entry name" value="Ankyrin_rpt"/>
</dbReference>
<dbReference type="VEuPathDB" id="FungiDB:DD237_003538"/>
<dbReference type="SMART" id="SM00064">
    <property type="entry name" value="FYVE"/>
    <property type="match status" value="1"/>
</dbReference>
<feature type="region of interest" description="Disordered" evidence="11">
    <location>
        <begin position="260"/>
        <end position="294"/>
    </location>
</feature>
<dbReference type="InterPro" id="IPR027417">
    <property type="entry name" value="P-loop_NTPase"/>
</dbReference>
<dbReference type="PANTHER" id="PTHR21231:SF7">
    <property type="entry name" value="GPN-LOOP GTPASE 3"/>
    <property type="match status" value="1"/>
</dbReference>
<dbReference type="CDD" id="cd17872">
    <property type="entry name" value="GPN3"/>
    <property type="match status" value="1"/>
</dbReference>
<gene>
    <name evidence="13" type="ORF">DD238_002588</name>
</gene>
<keyword evidence="9" id="KW-0040">ANK repeat</keyword>
<evidence type="ECO:0000256" key="7">
    <source>
        <dbReference type="ARBA" id="ARBA00022833"/>
    </source>
</evidence>
<keyword evidence="8" id="KW-0342">GTP-binding</keyword>
<evidence type="ECO:0000313" key="13">
    <source>
        <dbReference type="EMBL" id="RMX64348.1"/>
    </source>
</evidence>
<dbReference type="STRING" id="542832.A0A3M6VBF4"/>
<evidence type="ECO:0000313" key="14">
    <source>
        <dbReference type="Proteomes" id="UP000282087"/>
    </source>
</evidence>
<feature type="domain" description="FYVE-type" evidence="12">
    <location>
        <begin position="516"/>
        <end position="593"/>
    </location>
</feature>
<evidence type="ECO:0000259" key="12">
    <source>
        <dbReference type="PROSITE" id="PS50178"/>
    </source>
</evidence>
<name>A0A3M6VBF4_9STRA</name>
<dbReference type="Pfam" id="PF12796">
    <property type="entry name" value="Ank_2"/>
    <property type="match status" value="1"/>
</dbReference>
<dbReference type="Gene3D" id="3.40.50.300">
    <property type="entry name" value="P-loop containing nucleotide triphosphate hydrolases"/>
    <property type="match status" value="1"/>
</dbReference>
<dbReference type="Proteomes" id="UP000282087">
    <property type="component" value="Unassembled WGS sequence"/>
</dbReference>
<evidence type="ECO:0000256" key="1">
    <source>
        <dbReference type="ARBA" id="ARBA00005290"/>
    </source>
</evidence>
<dbReference type="SUPFAM" id="SSF57903">
    <property type="entry name" value="FYVE/PHD zinc finger"/>
    <property type="match status" value="1"/>
</dbReference>
<dbReference type="GO" id="GO:0008270">
    <property type="term" value="F:zinc ion binding"/>
    <property type="evidence" value="ECO:0007669"/>
    <property type="project" value="UniProtKB-KW"/>
</dbReference>
<evidence type="ECO:0000256" key="6">
    <source>
        <dbReference type="ARBA" id="ARBA00022801"/>
    </source>
</evidence>
<sequence>MLDSCSNKELDLAYMPYHEGLVNHKAPPVRGSLSVRLSHQQQHVQQSSHYGDSDDDDVSDDPAWMNAPRGSLQPAFSFSLMKKASALSATVSQTSSCVSDCSAGGEEETRKDKKDDNKDNDEFSYTMPTRPSEASLWEKKNSKGERDSMNNVDDKLISDLKPHKCVTLSPTNQAPAKFTTSNRVLNLNASKISCGISEMETLSVEQEKLDPPTQGLTSPVSAAAVEGNNGYRDSTMRDRPTDLKQRDFMTAMMSRDSLAPENFESSTGLRASSRSSNMAISNGHRSSNVLDGGRSLEPFGSSRGSVMHFGPRVTEEGLSNYLRAVKSGNLHLLRICLEDRNTNFTERDPIHGQSAMHIAVRFGQLHAVQLLCGKKTRGLLIDAVDKRRNTPLHLASAKSRRITKYLLEHGADASRVNNRNQTPLAVHILTTKRDDPLIAEMLLQHKTDPNGPVGNSTLLHKAVDLKFYEIAYRLVYHGARLDVKDPQGQMVFDKVDQKLLRQLCAKIVYPPVWVSNTERKSCMSCLRNFGPLGLGVRRHHCRHCGRLVCGRCSHVSVESEAFPTAFIGQIDRNPSDERSNLKRVCKTCSSVFDERAKQAKESSPGGSVKWSKAFMDRVVGFAWDDIEKKDDTRNFGSSRNSTSLMRCCQMVMGPAGTGKSTYCNNMHEFYIRDLISVEDVMEELGYGPNGGLIYCMEWVEFVVDVDGADFHVLFCNRYLVQNLDWLQDLLAEYSDEDYFIFDCPGQIELYSHLPVIKQLCDSLKDWGFNICCVYLIDSLFIVDPTKFVSGVLCSLSAMVQLELPHINVLTKCDLVDDKELSKYLDPSEGYLLENLSNATDPKWRPLSSAICNVINDFSMVAFVPMNINREESIEAVLMHVDHAINYGDDLEPQEPKDRDTDE</sequence>
<dbReference type="Pfam" id="PF01363">
    <property type="entry name" value="FYVE"/>
    <property type="match status" value="1"/>
</dbReference>
<feature type="compositionally biased region" description="Polar residues" evidence="11">
    <location>
        <begin position="277"/>
        <end position="289"/>
    </location>
</feature>
<dbReference type="InterPro" id="IPR017455">
    <property type="entry name" value="Znf_FYVE-rel"/>
</dbReference>
<keyword evidence="3" id="KW-0479">Metal-binding</keyword>
<feature type="region of interest" description="Disordered" evidence="11">
    <location>
        <begin position="32"/>
        <end position="67"/>
    </location>
</feature>
<evidence type="ECO:0000256" key="8">
    <source>
        <dbReference type="ARBA" id="ARBA00023134"/>
    </source>
</evidence>
<dbReference type="GO" id="GO:0005525">
    <property type="term" value="F:GTP binding"/>
    <property type="evidence" value="ECO:0007669"/>
    <property type="project" value="UniProtKB-KW"/>
</dbReference>
<proteinExistence type="inferred from homology"/>
<organism evidence="13 14">
    <name type="scientific">Peronospora effusa</name>
    <dbReference type="NCBI Taxonomy" id="542832"/>
    <lineage>
        <taxon>Eukaryota</taxon>
        <taxon>Sar</taxon>
        <taxon>Stramenopiles</taxon>
        <taxon>Oomycota</taxon>
        <taxon>Peronosporomycetes</taxon>
        <taxon>Peronosporales</taxon>
        <taxon>Peronosporaceae</taxon>
        <taxon>Peronospora</taxon>
    </lineage>
</organism>
<dbReference type="SMART" id="SM00248">
    <property type="entry name" value="ANK"/>
    <property type="match status" value="5"/>
</dbReference>
<dbReference type="PANTHER" id="PTHR21231">
    <property type="entry name" value="XPA-BINDING PROTEIN 1-RELATED"/>
    <property type="match status" value="1"/>
</dbReference>
<keyword evidence="6" id="KW-0378">Hydrolase</keyword>
<feature type="region of interest" description="Disordered" evidence="11">
    <location>
        <begin position="96"/>
        <end position="152"/>
    </location>
</feature>
<evidence type="ECO:0000256" key="9">
    <source>
        <dbReference type="PROSITE-ProRule" id="PRU00023"/>
    </source>
</evidence>
<dbReference type="PROSITE" id="PS50088">
    <property type="entry name" value="ANK_REPEAT"/>
    <property type="match status" value="1"/>
</dbReference>
<dbReference type="SUPFAM" id="SSF52540">
    <property type="entry name" value="P-loop containing nucleoside triphosphate hydrolases"/>
    <property type="match status" value="1"/>
</dbReference>
<evidence type="ECO:0000256" key="11">
    <source>
        <dbReference type="SAM" id="MobiDB-lite"/>
    </source>
</evidence>
<dbReference type="InterPro" id="IPR004130">
    <property type="entry name" value="Gpn"/>
</dbReference>
<comment type="similarity">
    <text evidence="1">Belongs to the GPN-loop GTPase family.</text>
</comment>
<dbReference type="Gene3D" id="3.30.40.10">
    <property type="entry name" value="Zinc/RING finger domain, C3HC4 (zinc finger)"/>
    <property type="match status" value="1"/>
</dbReference>
<feature type="compositionally biased region" description="Low complexity" evidence="11">
    <location>
        <begin position="265"/>
        <end position="276"/>
    </location>
</feature>
<reference evidence="13 14" key="1">
    <citation type="submission" date="2018-06" db="EMBL/GenBank/DDBJ databases">
        <title>Comparative genomics of downy mildews reveals potential adaptations to biotrophy.</title>
        <authorList>
            <person name="Fletcher K."/>
            <person name="Klosterman S.J."/>
            <person name="Derevnina L."/>
            <person name="Martin F."/>
            <person name="Koike S."/>
            <person name="Reyes Chin-Wo S."/>
            <person name="Mou B."/>
            <person name="Michelmore R."/>
        </authorList>
    </citation>
    <scope>NUCLEOTIDE SEQUENCE [LARGE SCALE GENOMIC DNA]</scope>
    <source>
        <strain evidence="13 14">R14</strain>
    </source>
</reference>
<keyword evidence="7" id="KW-0862">Zinc</keyword>
<feature type="compositionally biased region" description="Basic and acidic residues" evidence="11">
    <location>
        <begin position="136"/>
        <end position="152"/>
    </location>
</feature>
<feature type="compositionally biased region" description="Low complexity" evidence="11">
    <location>
        <begin position="38"/>
        <end position="49"/>
    </location>
</feature>
<dbReference type="EMBL" id="QLLG01000318">
    <property type="protein sequence ID" value="RMX64348.1"/>
    <property type="molecule type" value="Genomic_DNA"/>
</dbReference>
<dbReference type="InterPro" id="IPR030228">
    <property type="entry name" value="Gpn3"/>
</dbReference>